<dbReference type="InterPro" id="IPR004919">
    <property type="entry name" value="GmrSD_N"/>
</dbReference>
<feature type="compositionally biased region" description="Acidic residues" evidence="1">
    <location>
        <begin position="309"/>
        <end position="323"/>
    </location>
</feature>
<feature type="compositionally biased region" description="Polar residues" evidence="1">
    <location>
        <begin position="19"/>
        <end position="28"/>
    </location>
</feature>
<feature type="domain" description="GmrSD restriction endonucleases N-terminal" evidence="2">
    <location>
        <begin position="68"/>
        <end position="211"/>
    </location>
</feature>
<feature type="compositionally biased region" description="Polar residues" evidence="1">
    <location>
        <begin position="539"/>
        <end position="552"/>
    </location>
</feature>
<dbReference type="PANTHER" id="PTHR39639:SF1">
    <property type="entry name" value="DUF262 DOMAIN-CONTAINING PROTEIN"/>
    <property type="match status" value="1"/>
</dbReference>
<proteinExistence type="predicted"/>
<dbReference type="eggNOG" id="ENOG502S229">
    <property type="taxonomic scope" value="Eukaryota"/>
</dbReference>
<evidence type="ECO:0000313" key="4">
    <source>
        <dbReference type="Proteomes" id="UP000054988"/>
    </source>
</evidence>
<dbReference type="AlphaFoldDB" id="A0A0W0GDE2"/>
<sequence length="899" mass="99397">MSDFHGEGDELDGEEERSQNPSTASTKPQVVAETDEGYELKDSLVEPSGGLYTTRELYDKLQDRSIELRADYQRSDVWNDERRIALIDSILRNFYIPPVIFSVSKEEGGSTIWTCMDGKQRLTSIKRFMDGEIPHRDHITRENLFFKHNTHVKHGAGKKKKLLPQRYRDIFLRKRLFCVQYHSLDFNQEQEIFQRVQLGMPLTFAEILNVNFSPRATLARELVEAVFPHDHGIADIRSIPINTSRSKGYQIMVQALCVLSRWDSYDEPGSDIPGLFGNPPQTAWLRQTITRRYAAKMKGKGKAEKTMDEDGDSDGDEEEEYEEVQPVPVTEEFRERVKAAADMLVKMAKDPARAALFAKYSFSSTVSPMAFIGWIILAYHVQQTLSEKQLHNLFLVMRIQLHNAHSGEVKTNSRCGETLMTFIMEALKDPGGLIKKAEDTGLLAWAGMRLTEDGSIVLEASGRPGRKRKRRDEEHEGEDSEQAKRRRGTNGPSTTTATLSPALPMKSGTSQTPSQPPPGPSQPTTAPVPVGSQAAGRRSSPQHGTQSTTPTARTAPIDPPGGPTRAAEPRSPSKPPPQPQPQPQPHSPTAATKSSAPKPPPPPAIRPSSSQGHLAGPSLAHTTRQIHQPTPPAPHPTSSSQSKQHVTRPGSDQLPSSSTTPSTSTGHHTSAPPPAPPSVISRPQVSQPRSNNPAATTNSAHQQCLARAFLLWRYEQQLPSGRVEPSKLDELRRQVGSDPVAASAYRYLQQQQPKHIIQANAFANSPLNAESRTVVSRSSQEQQQQQQQQPLLQRGSQPQQFMPQQQYTVNVSSRVPPISSPPSSSHSNDSTRRPGDPYKQPSQLHTSIPLSLQPQPQSMLQHQPSSGITPVSFQVPPSALSPSEEEEDESFIPWTIPDA</sequence>
<feature type="region of interest" description="Disordered" evidence="1">
    <location>
        <begin position="297"/>
        <end position="326"/>
    </location>
</feature>
<reference evidence="3 4" key="1">
    <citation type="submission" date="2015-12" db="EMBL/GenBank/DDBJ databases">
        <title>Draft genome sequence of Moniliophthora roreri, the causal agent of frosty pod rot of cacao.</title>
        <authorList>
            <person name="Aime M.C."/>
            <person name="Diaz-Valderrama J.R."/>
            <person name="Kijpornyongpan T."/>
            <person name="Phillips-Mora W."/>
        </authorList>
    </citation>
    <scope>NUCLEOTIDE SEQUENCE [LARGE SCALE GENOMIC DNA]</scope>
    <source>
        <strain evidence="3 4">MCA 2952</strain>
    </source>
</reference>
<feature type="compositionally biased region" description="Low complexity" evidence="1">
    <location>
        <begin position="776"/>
        <end position="828"/>
    </location>
</feature>
<feature type="region of interest" description="Disordered" evidence="1">
    <location>
        <begin position="775"/>
        <end position="899"/>
    </location>
</feature>
<feature type="compositionally biased region" description="Polar residues" evidence="1">
    <location>
        <begin position="490"/>
        <end position="499"/>
    </location>
</feature>
<dbReference type="Pfam" id="PF03235">
    <property type="entry name" value="GmrSD_N"/>
    <property type="match status" value="1"/>
</dbReference>
<feature type="region of interest" description="Disordered" evidence="1">
    <location>
        <begin position="1"/>
        <end position="38"/>
    </location>
</feature>
<name>A0A0W0GDE2_MONRR</name>
<feature type="compositionally biased region" description="Low complexity" evidence="1">
    <location>
        <begin position="655"/>
        <end position="670"/>
    </location>
</feature>
<protein>
    <recommendedName>
        <fullName evidence="2">GmrSD restriction endonucleases N-terminal domain-containing protein</fullName>
    </recommendedName>
</protein>
<dbReference type="EMBL" id="LATX01000315">
    <property type="protein sequence ID" value="KTB46563.1"/>
    <property type="molecule type" value="Genomic_DNA"/>
</dbReference>
<organism evidence="3 4">
    <name type="scientific">Moniliophthora roreri</name>
    <name type="common">Frosty pod rot fungus</name>
    <name type="synonym">Monilia roreri</name>
    <dbReference type="NCBI Taxonomy" id="221103"/>
    <lineage>
        <taxon>Eukaryota</taxon>
        <taxon>Fungi</taxon>
        <taxon>Dikarya</taxon>
        <taxon>Basidiomycota</taxon>
        <taxon>Agaricomycotina</taxon>
        <taxon>Agaricomycetes</taxon>
        <taxon>Agaricomycetidae</taxon>
        <taxon>Agaricales</taxon>
        <taxon>Marasmiineae</taxon>
        <taxon>Marasmiaceae</taxon>
        <taxon>Moniliophthora</taxon>
    </lineage>
</organism>
<gene>
    <name evidence="3" type="ORF">WG66_855</name>
</gene>
<dbReference type="Proteomes" id="UP000054988">
    <property type="component" value="Unassembled WGS sequence"/>
</dbReference>
<feature type="compositionally biased region" description="Low complexity" evidence="1">
    <location>
        <begin position="847"/>
        <end position="866"/>
    </location>
</feature>
<feature type="compositionally biased region" description="Pro residues" evidence="1">
    <location>
        <begin position="572"/>
        <end position="586"/>
    </location>
</feature>
<comment type="caution">
    <text evidence="3">The sequence shown here is derived from an EMBL/GenBank/DDBJ whole genome shotgun (WGS) entry which is preliminary data.</text>
</comment>
<feature type="compositionally biased region" description="Polar residues" evidence="1">
    <location>
        <begin position="681"/>
        <end position="701"/>
    </location>
</feature>
<evidence type="ECO:0000256" key="1">
    <source>
        <dbReference type="SAM" id="MobiDB-lite"/>
    </source>
</evidence>
<feature type="region of interest" description="Disordered" evidence="1">
    <location>
        <begin position="456"/>
        <end position="701"/>
    </location>
</feature>
<dbReference type="PANTHER" id="PTHR39639">
    <property type="entry name" value="CHROMOSOME 16, WHOLE GENOME SHOTGUN SEQUENCE"/>
    <property type="match status" value="1"/>
</dbReference>
<accession>A0A0W0GDE2</accession>
<feature type="compositionally biased region" description="Low complexity" evidence="1">
    <location>
        <begin position="587"/>
        <end position="596"/>
    </location>
</feature>
<evidence type="ECO:0000259" key="2">
    <source>
        <dbReference type="Pfam" id="PF03235"/>
    </source>
</evidence>
<evidence type="ECO:0000313" key="3">
    <source>
        <dbReference type="EMBL" id="KTB46563.1"/>
    </source>
</evidence>